<dbReference type="InterPro" id="IPR021235">
    <property type="entry name" value="DUF2637"/>
</dbReference>
<dbReference type="EMBL" id="CP034550">
    <property type="protein sequence ID" value="QFZ17554.1"/>
    <property type="molecule type" value="Genomic_DNA"/>
</dbReference>
<dbReference type="AlphaFoldDB" id="A0A5Q0GVN5"/>
<name>A0A5Q0GVN5_SACSY</name>
<dbReference type="RefSeq" id="WP_051765900.1">
    <property type="nucleotide sequence ID" value="NZ_CP034550.1"/>
</dbReference>
<keyword evidence="2" id="KW-0812">Transmembrane</keyword>
<reference evidence="4" key="1">
    <citation type="journal article" date="2021" name="Curr. Microbiol.">
        <title>Complete genome of nocamycin-producing strain Saccharothrix syringae NRRL B-16468 reveals the biosynthetic potential for secondary metabolites.</title>
        <authorList>
            <person name="Mo X."/>
            <person name="Yang S."/>
        </authorList>
    </citation>
    <scope>NUCLEOTIDE SEQUENCE [LARGE SCALE GENOMIC DNA]</scope>
    <source>
        <strain evidence="4">ATCC 51364 / DSM 43886 / JCM 6844 / KCTC 9398 / NBRC 14523 / NRRL B-16468 / INA 2240</strain>
    </source>
</reference>
<feature type="region of interest" description="Disordered" evidence="1">
    <location>
        <begin position="274"/>
        <end position="297"/>
    </location>
</feature>
<dbReference type="Pfam" id="PF10935">
    <property type="entry name" value="DUF2637"/>
    <property type="match status" value="1"/>
</dbReference>
<feature type="transmembrane region" description="Helical" evidence="2">
    <location>
        <begin position="152"/>
        <end position="171"/>
    </location>
</feature>
<feature type="transmembrane region" description="Helical" evidence="2">
    <location>
        <begin position="95"/>
        <end position="116"/>
    </location>
</feature>
<feature type="transmembrane region" description="Helical" evidence="2">
    <location>
        <begin position="128"/>
        <end position="146"/>
    </location>
</feature>
<dbReference type="KEGG" id="ssyi:EKG83_08730"/>
<feature type="transmembrane region" description="Helical" evidence="2">
    <location>
        <begin position="69"/>
        <end position="89"/>
    </location>
</feature>
<evidence type="ECO:0000313" key="3">
    <source>
        <dbReference type="EMBL" id="QFZ17554.1"/>
    </source>
</evidence>
<dbReference type="Proteomes" id="UP000325787">
    <property type="component" value="Chromosome"/>
</dbReference>
<protein>
    <submittedName>
        <fullName evidence="3">DUF2637 domain-containing protein</fullName>
    </submittedName>
</protein>
<sequence length="356" mass="37549">MSWAEERRADRVTAAEQRRADEVLRFEQRRADRAAAVEQRRAEKDAARARRAALVAAVAGWLRGHTLDLLFVPVIVVPAVLAWTAMAAYGREVFGPVGVLLPLFSEGAMWCFAFAVPMAQRAGRPTGWLHCGTWVFAAVAGGLNYVHGATVAHGVVMALVSVGGVVVHQLVTAAPARRRSRAERDAARLERQAARRVLAVRRAALRQAVAELAADGTATLVHRPGTVALRRRAGRTRLVPATVPGLPVAPVADGLGDELAAEVAAFLAAVPADAGNAGNRPGKAETSPEGVPAEAAGKVAEHLSRVRAAIADGRLPAAPSQAAVRRFLRCRAEHAALVHRALTGRGDDDSHPAVTA</sequence>
<organism evidence="3 4">
    <name type="scientific">Saccharothrix syringae</name>
    <name type="common">Nocardiopsis syringae</name>
    <dbReference type="NCBI Taxonomy" id="103733"/>
    <lineage>
        <taxon>Bacteria</taxon>
        <taxon>Bacillati</taxon>
        <taxon>Actinomycetota</taxon>
        <taxon>Actinomycetes</taxon>
        <taxon>Pseudonocardiales</taxon>
        <taxon>Pseudonocardiaceae</taxon>
        <taxon>Saccharothrix</taxon>
    </lineage>
</organism>
<dbReference type="OrthoDB" id="3214913at2"/>
<evidence type="ECO:0000256" key="1">
    <source>
        <dbReference type="SAM" id="MobiDB-lite"/>
    </source>
</evidence>
<accession>A0A5Q0GVN5</accession>
<keyword evidence="2" id="KW-1133">Transmembrane helix</keyword>
<keyword evidence="2" id="KW-0472">Membrane</keyword>
<keyword evidence="4" id="KW-1185">Reference proteome</keyword>
<gene>
    <name evidence="3" type="ORF">EKG83_08730</name>
</gene>
<proteinExistence type="predicted"/>
<evidence type="ECO:0000313" key="4">
    <source>
        <dbReference type="Proteomes" id="UP000325787"/>
    </source>
</evidence>
<evidence type="ECO:0000256" key="2">
    <source>
        <dbReference type="SAM" id="Phobius"/>
    </source>
</evidence>